<dbReference type="Proteomes" id="UP000241769">
    <property type="component" value="Unassembled WGS sequence"/>
</dbReference>
<reference evidence="2 3" key="1">
    <citation type="journal article" date="2018" name="Genome Biol. Evol.">
        <title>Multiple Roots of Fruiting Body Formation in Amoebozoa.</title>
        <authorList>
            <person name="Hillmann F."/>
            <person name="Forbes G."/>
            <person name="Novohradska S."/>
            <person name="Ferling I."/>
            <person name="Riege K."/>
            <person name="Groth M."/>
            <person name="Westermann M."/>
            <person name="Marz M."/>
            <person name="Spaller T."/>
            <person name="Winckler T."/>
            <person name="Schaap P."/>
            <person name="Glockner G."/>
        </authorList>
    </citation>
    <scope>NUCLEOTIDE SEQUENCE [LARGE SCALE GENOMIC DNA]</scope>
    <source>
        <strain evidence="2 3">Jena</strain>
    </source>
</reference>
<feature type="region of interest" description="Disordered" evidence="1">
    <location>
        <begin position="1"/>
        <end position="65"/>
    </location>
</feature>
<keyword evidence="3" id="KW-1185">Reference proteome</keyword>
<dbReference type="AlphaFoldDB" id="A0A2P6NAV9"/>
<protein>
    <submittedName>
        <fullName evidence="2">Uncharacterized protein</fullName>
    </submittedName>
</protein>
<dbReference type="InParanoid" id="A0A2P6NAV9"/>
<evidence type="ECO:0000313" key="2">
    <source>
        <dbReference type="EMBL" id="PRP81090.1"/>
    </source>
</evidence>
<dbReference type="EMBL" id="MDYQ01000130">
    <property type="protein sequence ID" value="PRP81090.1"/>
    <property type="molecule type" value="Genomic_DNA"/>
</dbReference>
<proteinExistence type="predicted"/>
<name>A0A2P6NAV9_9EUKA</name>
<evidence type="ECO:0000313" key="3">
    <source>
        <dbReference type="Proteomes" id="UP000241769"/>
    </source>
</evidence>
<organism evidence="2 3">
    <name type="scientific">Planoprotostelium fungivorum</name>
    <dbReference type="NCBI Taxonomy" id="1890364"/>
    <lineage>
        <taxon>Eukaryota</taxon>
        <taxon>Amoebozoa</taxon>
        <taxon>Evosea</taxon>
        <taxon>Variosea</taxon>
        <taxon>Cavosteliida</taxon>
        <taxon>Cavosteliaceae</taxon>
        <taxon>Planoprotostelium</taxon>
    </lineage>
</organism>
<comment type="caution">
    <text evidence="2">The sequence shown here is derived from an EMBL/GenBank/DDBJ whole genome shotgun (WGS) entry which is preliminary data.</text>
</comment>
<gene>
    <name evidence="2" type="ORF">PROFUN_11204</name>
</gene>
<feature type="compositionally biased region" description="Basic and acidic residues" evidence="1">
    <location>
        <begin position="33"/>
        <end position="65"/>
    </location>
</feature>
<accession>A0A2P6NAV9</accession>
<sequence length="65" mass="7225">MAGEALSYGNERISINGPESISLSLGGTRKRQRDPGDKEERHKGQRGETQRTKRDKGKEDAAELK</sequence>
<evidence type="ECO:0000256" key="1">
    <source>
        <dbReference type="SAM" id="MobiDB-lite"/>
    </source>
</evidence>